<dbReference type="SUPFAM" id="SSF51569">
    <property type="entry name" value="Aldolase"/>
    <property type="match status" value="1"/>
</dbReference>
<evidence type="ECO:0000256" key="1">
    <source>
        <dbReference type="ARBA" id="ARBA00001947"/>
    </source>
</evidence>
<dbReference type="RefSeq" id="WP_071366250.1">
    <property type="nucleotide sequence ID" value="NZ_MLYP01000032.1"/>
</dbReference>
<keyword evidence="3" id="KW-1185">Reference proteome</keyword>
<dbReference type="InterPro" id="IPR013785">
    <property type="entry name" value="Aldolase_TIM"/>
</dbReference>
<dbReference type="GO" id="GO:0016832">
    <property type="term" value="F:aldehyde-lyase activity"/>
    <property type="evidence" value="ECO:0007669"/>
    <property type="project" value="InterPro"/>
</dbReference>
<dbReference type="GO" id="GO:0008270">
    <property type="term" value="F:zinc ion binding"/>
    <property type="evidence" value="ECO:0007669"/>
    <property type="project" value="InterPro"/>
</dbReference>
<dbReference type="Proteomes" id="UP000179935">
    <property type="component" value="Unassembled WGS sequence"/>
</dbReference>
<name>A0A1S2PHS5_9ACTN</name>
<dbReference type="Gene3D" id="3.20.20.70">
    <property type="entry name" value="Aldolase class I"/>
    <property type="match status" value="1"/>
</dbReference>
<dbReference type="EMBL" id="MLYP01000032">
    <property type="protein sequence ID" value="OIJ93253.1"/>
    <property type="molecule type" value="Genomic_DNA"/>
</dbReference>
<reference evidence="2 3" key="1">
    <citation type="submission" date="2016-10" db="EMBL/GenBank/DDBJ databases">
        <title>Genome sequence of Streptomyces sp. MUSC 93.</title>
        <authorList>
            <person name="Lee L.-H."/>
            <person name="Ser H.-L."/>
            <person name="Law J.W.-F."/>
        </authorList>
    </citation>
    <scope>NUCLEOTIDE SEQUENCE [LARGE SCALE GENOMIC DNA]</scope>
    <source>
        <strain evidence="2 3">MUSC 93</strain>
    </source>
</reference>
<dbReference type="STRING" id="1428652.BIV24_12045"/>
<dbReference type="OrthoDB" id="9803995at2"/>
<organism evidence="2 3">
    <name type="scientific">Streptomyces colonosanans</name>
    <dbReference type="NCBI Taxonomy" id="1428652"/>
    <lineage>
        <taxon>Bacteria</taxon>
        <taxon>Bacillati</taxon>
        <taxon>Actinomycetota</taxon>
        <taxon>Actinomycetes</taxon>
        <taxon>Kitasatosporales</taxon>
        <taxon>Streptomycetaceae</taxon>
        <taxon>Streptomyces</taxon>
    </lineage>
</organism>
<comment type="caution">
    <text evidence="2">The sequence shown here is derived from an EMBL/GenBank/DDBJ whole genome shotgun (WGS) entry which is preliminary data.</text>
</comment>
<dbReference type="InterPro" id="IPR000771">
    <property type="entry name" value="FBA_II"/>
</dbReference>
<protein>
    <recommendedName>
        <fullName evidence="4">Fructose-bisphosphate aldolase</fullName>
    </recommendedName>
</protein>
<gene>
    <name evidence="2" type="ORF">BIV24_12045</name>
</gene>
<dbReference type="Pfam" id="PF01116">
    <property type="entry name" value="F_bP_aldolase"/>
    <property type="match status" value="1"/>
</dbReference>
<comment type="cofactor">
    <cofactor evidence="1">
        <name>Zn(2+)</name>
        <dbReference type="ChEBI" id="CHEBI:29105"/>
    </cofactor>
</comment>
<evidence type="ECO:0000313" key="2">
    <source>
        <dbReference type="EMBL" id="OIJ93253.1"/>
    </source>
</evidence>
<dbReference type="AlphaFoldDB" id="A0A1S2PHS5"/>
<proteinExistence type="predicted"/>
<evidence type="ECO:0008006" key="4">
    <source>
        <dbReference type="Google" id="ProtNLM"/>
    </source>
</evidence>
<dbReference type="GO" id="GO:0005975">
    <property type="term" value="P:carbohydrate metabolic process"/>
    <property type="evidence" value="ECO:0007669"/>
    <property type="project" value="InterPro"/>
</dbReference>
<sequence length="100" mass="10477">MPSRDAVLCFELIARLRAAVNVPLVLHGSPGVADNDLAKAVASGITMVNISTDLNKIFTRTVRERLGASPEVGDPRKYLGPARAAVQAEVARLLGVLAGS</sequence>
<evidence type="ECO:0000313" key="3">
    <source>
        <dbReference type="Proteomes" id="UP000179935"/>
    </source>
</evidence>
<accession>A0A1S2PHS5</accession>